<evidence type="ECO:0000313" key="2">
    <source>
        <dbReference type="Proteomes" id="UP000248627"/>
    </source>
</evidence>
<reference evidence="1 2" key="1">
    <citation type="submission" date="2018-01" db="EMBL/GenBank/DDBJ databases">
        <title>Draft genome sequence of Jishengella endophytica.</title>
        <authorList>
            <person name="Sahin N."/>
            <person name="Ay H."/>
            <person name="Saygin H."/>
        </authorList>
    </citation>
    <scope>NUCLEOTIDE SEQUENCE [LARGE SCALE GENOMIC DNA]</scope>
    <source>
        <strain evidence="1 2">DSM 45430</strain>
    </source>
</reference>
<keyword evidence="2" id="KW-1185">Reference proteome</keyword>
<evidence type="ECO:0000313" key="1">
    <source>
        <dbReference type="EMBL" id="PZF98767.1"/>
    </source>
</evidence>
<sequence length="534" mass="61092">MTATVPHLALVRVNGREPRDRLEVLTALIESPGFDPLFRGDVIHIPKDHPALHWNCLIDGCDGYIKSRELCGNHLKQWYERQVSGMDRLEFLRTASPGEPSRRLAPPPDCRVEECGRPAQRSMAAELCGFHLHQWLEVSGSTQVPDTTVFDEWVARQEPCASYGDCAAVSCSELARSPLLLCEDHEKLYRRAGRPGGARLPSNWGRWLDRRGDVVPVAYDDETAFRRWCRQVQPAPRPGQISLYGMKPLIKAELKWGLHAYTQRTDHTRWWMHAILRVVETCRDLGSLDEFDRDSRGEQERVIVTEMLRDLEIVYVTPTESKEAGYIDFEHFGRRIPKLNNRFDLTQVPQRWLRDLLWEHLADLLRSADCPRGRGTYFAIRVAVQELGYFLEARAPGGGHDPSLLSVEHVDQFVADQRRRARDHLPSLRPSNNTKTPTISEITSKSTFDALRRMMRAELETGRTDQIGMDRKVVWAFPLAGKRPFRPRSPYADDTARALVDQANLEQLEQADVMDRGYEIFGRRSSRPAGGPEK</sequence>
<comment type="caution">
    <text evidence="1">The sequence shown here is derived from an EMBL/GenBank/DDBJ whole genome shotgun (WGS) entry which is preliminary data.</text>
</comment>
<organism evidence="1 2">
    <name type="scientific">Micromonospora endophytica</name>
    <dbReference type="NCBI Taxonomy" id="515350"/>
    <lineage>
        <taxon>Bacteria</taxon>
        <taxon>Bacillati</taxon>
        <taxon>Actinomycetota</taxon>
        <taxon>Actinomycetes</taxon>
        <taxon>Micromonosporales</taxon>
        <taxon>Micromonosporaceae</taxon>
        <taxon>Micromonospora</taxon>
    </lineage>
</organism>
<gene>
    <name evidence="1" type="ORF">C1I93_07825</name>
</gene>
<dbReference type="RefSeq" id="WP_111242559.1">
    <property type="nucleotide sequence ID" value="NZ_POTX01000034.1"/>
</dbReference>
<protein>
    <submittedName>
        <fullName evidence="1">Uncharacterized protein</fullName>
    </submittedName>
</protein>
<dbReference type="AlphaFoldDB" id="A0A2W2DG09"/>
<proteinExistence type="predicted"/>
<dbReference type="OrthoDB" id="4204267at2"/>
<dbReference type="Proteomes" id="UP000248627">
    <property type="component" value="Unassembled WGS sequence"/>
</dbReference>
<name>A0A2W2DG09_9ACTN</name>
<dbReference type="EMBL" id="POTX01000034">
    <property type="protein sequence ID" value="PZF98767.1"/>
    <property type="molecule type" value="Genomic_DNA"/>
</dbReference>
<accession>A0A2W2DG09</accession>